<feature type="region of interest" description="Disordered" evidence="1">
    <location>
        <begin position="1"/>
        <end position="125"/>
    </location>
</feature>
<protein>
    <submittedName>
        <fullName evidence="2">Uncharacterized protein</fullName>
    </submittedName>
</protein>
<evidence type="ECO:0000313" key="3">
    <source>
        <dbReference type="Proteomes" id="UP000244406"/>
    </source>
</evidence>
<sequence>MALFHTSAENNQPPNGGKRRLSMFSFGSSNATPQAKDVNLSTSPNSSQSKAPPVSSEAEAESVTSRPTKPSVSTTSSTTNLPPKVLSKSPGPNSPTMSGSKNTQLGSPVCSPLFESDSSSEAPSRDIFERSVQDLSGQVKNEDCIPPALDASAHILTDKQTNLDEVEMVYSNRRNSSVIGLNMALGRPYTPSRKNSVISMSHCNPSNTSANPAASLKDYNPSIGGSQSSLTNGPPQSPVSPPKLKSSRSSVSFYSYADMINSDECARRPSMKHSMSHGMAPTVNRKMSVASNHSITSNPLSCNTGAACGMNASNVGSASNMSSFSLNKGSRKLASTSALPQSQLTKQLSQRENRSPSSGVPSRQASKKGQSKLNNFMISPESSESEDQDVYYPAASNSPATVQRRTSVVSDGSNANGIMKVWCLRQLANAFDNVLSTLWGSTKVARG</sequence>
<organism evidence="2 3">
    <name type="scientific">Candidozyma duobushaemuli</name>
    <dbReference type="NCBI Taxonomy" id="1231522"/>
    <lineage>
        <taxon>Eukaryota</taxon>
        <taxon>Fungi</taxon>
        <taxon>Dikarya</taxon>
        <taxon>Ascomycota</taxon>
        <taxon>Saccharomycotina</taxon>
        <taxon>Pichiomycetes</taxon>
        <taxon>Metschnikowiaceae</taxon>
        <taxon>Candidozyma</taxon>
    </lineage>
</organism>
<feature type="region of interest" description="Disordered" evidence="1">
    <location>
        <begin position="199"/>
        <end position="247"/>
    </location>
</feature>
<dbReference type="AlphaFoldDB" id="A0A2V1ABU2"/>
<dbReference type="GeneID" id="37003002"/>
<reference evidence="2 3" key="1">
    <citation type="submission" date="2017-12" db="EMBL/GenBank/DDBJ databases">
        <title>Genome Sequence of the Amphotericin B-resistant Candida duobushaemulonii strain, B09383.</title>
        <authorList>
            <person name="Chow N.A."/>
            <person name="Gade L."/>
            <person name="Batra D."/>
            <person name="Rowe L.A."/>
            <person name="Loparev V.N."/>
            <person name="Litvintseva A.P."/>
        </authorList>
    </citation>
    <scope>NUCLEOTIDE SEQUENCE [LARGE SCALE GENOMIC DNA]</scope>
    <source>
        <strain evidence="2 3">B09383</strain>
    </source>
</reference>
<feature type="compositionally biased region" description="Polar residues" evidence="1">
    <location>
        <begin position="395"/>
        <end position="407"/>
    </location>
</feature>
<dbReference type="VEuPathDB" id="FungiDB:CXQ87_003002"/>
<feature type="compositionally biased region" description="Polar residues" evidence="1">
    <location>
        <begin position="90"/>
        <end position="106"/>
    </location>
</feature>
<feature type="compositionally biased region" description="Polar residues" evidence="1">
    <location>
        <begin position="371"/>
        <end position="382"/>
    </location>
</feature>
<proteinExistence type="predicted"/>
<feature type="compositionally biased region" description="Polar residues" evidence="1">
    <location>
        <begin position="332"/>
        <end position="348"/>
    </location>
</feature>
<evidence type="ECO:0000313" key="2">
    <source>
        <dbReference type="EMBL" id="PVH15165.1"/>
    </source>
</evidence>
<feature type="compositionally biased region" description="Polar residues" evidence="1">
    <location>
        <begin position="25"/>
        <end position="50"/>
    </location>
</feature>
<feature type="region of interest" description="Disordered" evidence="1">
    <location>
        <begin position="332"/>
        <end position="407"/>
    </location>
</feature>
<dbReference type="Proteomes" id="UP000244406">
    <property type="component" value="Unassembled WGS sequence"/>
</dbReference>
<feature type="compositionally biased region" description="Polar residues" evidence="1">
    <location>
        <begin position="223"/>
        <end position="233"/>
    </location>
</feature>
<feature type="compositionally biased region" description="Low complexity" evidence="1">
    <location>
        <begin position="51"/>
        <end position="79"/>
    </location>
</feature>
<keyword evidence="3" id="KW-1185">Reference proteome</keyword>
<gene>
    <name evidence="2" type="ORF">CXQ87_003002</name>
</gene>
<feature type="compositionally biased region" description="Polar residues" evidence="1">
    <location>
        <begin position="355"/>
        <end position="364"/>
    </location>
</feature>
<comment type="caution">
    <text evidence="2">The sequence shown here is derived from an EMBL/GenBank/DDBJ whole genome shotgun (WGS) entry which is preliminary data.</text>
</comment>
<accession>A0A2V1ABU2</accession>
<dbReference type="RefSeq" id="XP_025336105.1">
    <property type="nucleotide sequence ID" value="XM_025481487.1"/>
</dbReference>
<dbReference type="EMBL" id="PKFP01000003">
    <property type="protein sequence ID" value="PVH15165.1"/>
    <property type="molecule type" value="Genomic_DNA"/>
</dbReference>
<feature type="compositionally biased region" description="Polar residues" evidence="1">
    <location>
        <begin position="199"/>
        <end position="212"/>
    </location>
</feature>
<evidence type="ECO:0000256" key="1">
    <source>
        <dbReference type="SAM" id="MobiDB-lite"/>
    </source>
</evidence>
<name>A0A2V1ABU2_9ASCO</name>